<evidence type="ECO:0000256" key="1">
    <source>
        <dbReference type="SAM" id="Phobius"/>
    </source>
</evidence>
<keyword evidence="1" id="KW-1133">Transmembrane helix</keyword>
<accession>Q1AY50</accession>
<dbReference type="AlphaFoldDB" id="Q1AY50"/>
<dbReference type="OrthoDB" id="3556037at2"/>
<dbReference type="KEGG" id="rxy:Rxyl_0708"/>
<keyword evidence="3" id="KW-1185">Reference proteome</keyword>
<protein>
    <submittedName>
        <fullName evidence="2">Uncharacterized protein</fullName>
    </submittedName>
</protein>
<dbReference type="STRING" id="266117.Rxyl_0708"/>
<sequence length="165" mass="17504">MEGDGRVRDIELAEDLGFQERMWRAQRISWAVMAALALAALLGLFGGGPLAGASAGGGEVSVPEYERFVRFGSPTTLRVRLEPPAGGGEVRLWVEQGYLEGVRLQRITPEPAGAEAARGGVLYTFRASGGPAVVTFDLEPDRAGLLEGSLRSGGGSVTLRQFVYP</sequence>
<dbReference type="HOGENOM" id="CLU_132648_1_0_11"/>
<evidence type="ECO:0000313" key="3">
    <source>
        <dbReference type="Proteomes" id="UP000006637"/>
    </source>
</evidence>
<keyword evidence="1" id="KW-0812">Transmembrane</keyword>
<feature type="transmembrane region" description="Helical" evidence="1">
    <location>
        <begin position="28"/>
        <end position="46"/>
    </location>
</feature>
<gene>
    <name evidence="2" type="ordered locus">Rxyl_0708</name>
</gene>
<keyword evidence="1" id="KW-0472">Membrane</keyword>
<dbReference type="EMBL" id="CP000386">
    <property type="protein sequence ID" value="ABG03678.1"/>
    <property type="molecule type" value="Genomic_DNA"/>
</dbReference>
<proteinExistence type="predicted"/>
<name>Q1AY50_RUBXD</name>
<dbReference type="RefSeq" id="WP_011563696.1">
    <property type="nucleotide sequence ID" value="NC_008148.1"/>
</dbReference>
<organism evidence="2 3">
    <name type="scientific">Rubrobacter xylanophilus (strain DSM 9941 / JCM 11954 / NBRC 16129 / PRD-1)</name>
    <dbReference type="NCBI Taxonomy" id="266117"/>
    <lineage>
        <taxon>Bacteria</taxon>
        <taxon>Bacillati</taxon>
        <taxon>Actinomycetota</taxon>
        <taxon>Rubrobacteria</taxon>
        <taxon>Rubrobacterales</taxon>
        <taxon>Rubrobacteraceae</taxon>
        <taxon>Rubrobacter</taxon>
    </lineage>
</organism>
<evidence type="ECO:0000313" key="2">
    <source>
        <dbReference type="EMBL" id="ABG03678.1"/>
    </source>
</evidence>
<dbReference type="eggNOG" id="ENOG5032Y72">
    <property type="taxonomic scope" value="Bacteria"/>
</dbReference>
<dbReference type="Proteomes" id="UP000006637">
    <property type="component" value="Chromosome"/>
</dbReference>
<reference evidence="2 3" key="1">
    <citation type="submission" date="2006-06" db="EMBL/GenBank/DDBJ databases">
        <title>Complete sequence of Rubrobacter xylanophilus DSM 9941.</title>
        <authorList>
            <consortium name="US DOE Joint Genome Institute"/>
            <person name="Copeland A."/>
            <person name="Lucas S."/>
            <person name="Lapidus A."/>
            <person name="Barry K."/>
            <person name="Detter J.C."/>
            <person name="Glavina del Rio T."/>
            <person name="Hammon N."/>
            <person name="Israni S."/>
            <person name="Dalin E."/>
            <person name="Tice H."/>
            <person name="Pitluck S."/>
            <person name="Munk A.C."/>
            <person name="Brettin T."/>
            <person name="Bruce D."/>
            <person name="Han C."/>
            <person name="Tapia R."/>
            <person name="Gilna P."/>
            <person name="Schmutz J."/>
            <person name="Larimer F."/>
            <person name="Land M."/>
            <person name="Hauser L."/>
            <person name="Kyrpides N."/>
            <person name="Lykidis A."/>
            <person name="da Costa M.S."/>
            <person name="Rainey F.A."/>
            <person name="Empadinhas N."/>
            <person name="Jolivet E."/>
            <person name="Battista J.R."/>
            <person name="Richardson P."/>
        </authorList>
    </citation>
    <scope>NUCLEOTIDE SEQUENCE [LARGE SCALE GENOMIC DNA]</scope>
    <source>
        <strain evidence="3">DSM 9941 / NBRC 16129 / PRD-1</strain>
    </source>
</reference>